<keyword evidence="2" id="KW-1185">Reference proteome</keyword>
<evidence type="ECO:0000313" key="2">
    <source>
        <dbReference type="Proteomes" id="UP001642540"/>
    </source>
</evidence>
<accession>A0ABP1R1P9</accession>
<protein>
    <recommendedName>
        <fullName evidence="3">YqaJ viral recombinase domain-containing protein</fullName>
    </recommendedName>
</protein>
<organism evidence="1 2">
    <name type="scientific">Orchesella dallaii</name>
    <dbReference type="NCBI Taxonomy" id="48710"/>
    <lineage>
        <taxon>Eukaryota</taxon>
        <taxon>Metazoa</taxon>
        <taxon>Ecdysozoa</taxon>
        <taxon>Arthropoda</taxon>
        <taxon>Hexapoda</taxon>
        <taxon>Collembola</taxon>
        <taxon>Entomobryomorpha</taxon>
        <taxon>Entomobryoidea</taxon>
        <taxon>Orchesellidae</taxon>
        <taxon>Orchesellinae</taxon>
        <taxon>Orchesella</taxon>
    </lineage>
</organism>
<name>A0ABP1R1P9_9HEXA</name>
<proteinExistence type="predicted"/>
<dbReference type="Proteomes" id="UP001642540">
    <property type="component" value="Unassembled WGS sequence"/>
</dbReference>
<sequence>MSEVQLIVLGYICINPEDKDDFRVFTDLNEFINTCEKKMGEVENSLSTPVDITTLPIVDKSLLTKKNLTFPLQLNESNDANSKDYTSFIEWKLKPIETFRLGFPQFDEELRKKYPTAVSTTRKMLKDFLYRLAVKNGQKNAPTEWDLTNYHVDYVLFNDEEEFQSLNLRPEADWLQKKFENLGLDVESYLTKRQGGGTRYEVYSIHALVHLQSKIHIVYAAQVDGFFYDEKSKNLTPVEIKCLQVKNYAPNVEPAFLQARLGKVECMIFANYYNKCKDSKGVWRWTVRDFKQSYVPNSDTFPEYGNDHIFLLCKLLECNKNVPSILTIMQNADGEIQNVRFASENCEKEQIPLKCVLGKCEHKKSNPEATATSVRKCKRNVNKWIENLGKSNLNTRTTFT</sequence>
<dbReference type="EMBL" id="CAXLJM020000055">
    <property type="protein sequence ID" value="CAL8117638.1"/>
    <property type="molecule type" value="Genomic_DNA"/>
</dbReference>
<gene>
    <name evidence="1" type="ORF">ODALV1_LOCUS17790</name>
</gene>
<comment type="caution">
    <text evidence="1">The sequence shown here is derived from an EMBL/GenBank/DDBJ whole genome shotgun (WGS) entry which is preliminary data.</text>
</comment>
<reference evidence="1 2" key="1">
    <citation type="submission" date="2024-08" db="EMBL/GenBank/DDBJ databases">
        <authorList>
            <person name="Cucini C."/>
            <person name="Frati F."/>
        </authorList>
    </citation>
    <scope>NUCLEOTIDE SEQUENCE [LARGE SCALE GENOMIC DNA]</scope>
</reference>
<evidence type="ECO:0000313" key="1">
    <source>
        <dbReference type="EMBL" id="CAL8117638.1"/>
    </source>
</evidence>
<evidence type="ECO:0008006" key="3">
    <source>
        <dbReference type="Google" id="ProtNLM"/>
    </source>
</evidence>